<comment type="pathway">
    <text evidence="2">Lipid metabolism; fatty acid biosynthesis.</text>
</comment>
<organism evidence="12 13">
    <name type="scientific">Toxocara canis</name>
    <name type="common">Canine roundworm</name>
    <dbReference type="NCBI Taxonomy" id="6265"/>
    <lineage>
        <taxon>Eukaryota</taxon>
        <taxon>Metazoa</taxon>
        <taxon>Ecdysozoa</taxon>
        <taxon>Nematoda</taxon>
        <taxon>Chromadorea</taxon>
        <taxon>Rhabditida</taxon>
        <taxon>Spirurina</taxon>
        <taxon>Ascaridomorpha</taxon>
        <taxon>Ascaridoidea</taxon>
        <taxon>Toxocaridae</taxon>
        <taxon>Toxocara</taxon>
    </lineage>
</organism>
<evidence type="ECO:0000256" key="2">
    <source>
        <dbReference type="ARBA" id="ARBA00005194"/>
    </source>
</evidence>
<feature type="transmembrane region" description="Helical" evidence="11">
    <location>
        <begin position="150"/>
        <end position="166"/>
    </location>
</feature>
<evidence type="ECO:0000313" key="12">
    <source>
        <dbReference type="EMBL" id="KHN76222.1"/>
    </source>
</evidence>
<dbReference type="OMA" id="MQANWSK"/>
<dbReference type="PANTHER" id="PTHR11157:SF17">
    <property type="entry name" value="ELONGATION OF VERY LONG CHAIN FATTY ACIDS PROTEIN 6"/>
    <property type="match status" value="1"/>
</dbReference>
<evidence type="ECO:0000313" key="13">
    <source>
        <dbReference type="Proteomes" id="UP000031036"/>
    </source>
</evidence>
<dbReference type="EMBL" id="JPKZ01002561">
    <property type="protein sequence ID" value="KHN76222.1"/>
    <property type="molecule type" value="Genomic_DNA"/>
</dbReference>
<comment type="catalytic activity">
    <reaction evidence="11">
        <text>a very-long-chain acyl-CoA + malonyl-CoA + H(+) = a very-long-chain 3-oxoacyl-CoA + CO2 + CoA</text>
        <dbReference type="Rhea" id="RHEA:32727"/>
        <dbReference type="ChEBI" id="CHEBI:15378"/>
        <dbReference type="ChEBI" id="CHEBI:16526"/>
        <dbReference type="ChEBI" id="CHEBI:57287"/>
        <dbReference type="ChEBI" id="CHEBI:57384"/>
        <dbReference type="ChEBI" id="CHEBI:90725"/>
        <dbReference type="ChEBI" id="CHEBI:90736"/>
        <dbReference type="EC" id="2.3.1.199"/>
    </reaction>
</comment>
<comment type="similarity">
    <text evidence="11">Belongs to the ELO family.</text>
</comment>
<dbReference type="PROSITE" id="PS01188">
    <property type="entry name" value="ELO"/>
    <property type="match status" value="1"/>
</dbReference>
<comment type="subcellular location">
    <subcellularLocation>
        <location evidence="1">Membrane</location>
        <topology evidence="1">Multi-pass membrane protein</topology>
    </subcellularLocation>
</comment>
<dbReference type="GO" id="GO:0042761">
    <property type="term" value="P:very long-chain fatty acid biosynthetic process"/>
    <property type="evidence" value="ECO:0007669"/>
    <property type="project" value="TreeGrafter"/>
</dbReference>
<keyword evidence="13" id="KW-1185">Reference proteome</keyword>
<evidence type="ECO:0000256" key="1">
    <source>
        <dbReference type="ARBA" id="ARBA00004141"/>
    </source>
</evidence>
<keyword evidence="3 11" id="KW-0444">Lipid biosynthesis</keyword>
<keyword evidence="5 11" id="KW-0812">Transmembrane</keyword>
<dbReference type="GO" id="GO:0034625">
    <property type="term" value="P:fatty acid elongation, monounsaturated fatty acid"/>
    <property type="evidence" value="ECO:0007669"/>
    <property type="project" value="TreeGrafter"/>
</dbReference>
<feature type="transmembrane region" description="Helical" evidence="11">
    <location>
        <begin position="208"/>
        <end position="232"/>
    </location>
</feature>
<dbReference type="EC" id="2.3.1.199" evidence="11"/>
<evidence type="ECO:0000256" key="11">
    <source>
        <dbReference type="RuleBase" id="RU361115"/>
    </source>
</evidence>
<dbReference type="Pfam" id="PF01151">
    <property type="entry name" value="ELO"/>
    <property type="match status" value="1"/>
</dbReference>
<feature type="transmembrane region" description="Helical" evidence="11">
    <location>
        <begin position="244"/>
        <end position="263"/>
    </location>
</feature>
<evidence type="ECO:0000256" key="5">
    <source>
        <dbReference type="ARBA" id="ARBA00022692"/>
    </source>
</evidence>
<comment type="caution">
    <text evidence="12">The sequence shown here is derived from an EMBL/GenBank/DDBJ whole genome shotgun (WGS) entry which is preliminary data.</text>
</comment>
<evidence type="ECO:0000256" key="9">
    <source>
        <dbReference type="ARBA" id="ARBA00023136"/>
    </source>
</evidence>
<feature type="transmembrane region" description="Helical" evidence="11">
    <location>
        <begin position="44"/>
        <end position="64"/>
    </location>
</feature>
<dbReference type="Proteomes" id="UP000031036">
    <property type="component" value="Unassembled WGS sequence"/>
</dbReference>
<dbReference type="GO" id="GO:0034626">
    <property type="term" value="P:fatty acid elongation, polyunsaturated fatty acid"/>
    <property type="evidence" value="ECO:0007669"/>
    <property type="project" value="TreeGrafter"/>
</dbReference>
<keyword evidence="7 11" id="KW-1133">Transmembrane helix</keyword>
<keyword evidence="6 11" id="KW-0276">Fatty acid metabolism</keyword>
<dbReference type="UniPathway" id="UPA00094"/>
<evidence type="ECO:0000256" key="3">
    <source>
        <dbReference type="ARBA" id="ARBA00022516"/>
    </source>
</evidence>
<feature type="transmembrane region" description="Helical" evidence="11">
    <location>
        <begin position="124"/>
        <end position="145"/>
    </location>
</feature>
<keyword evidence="10 11" id="KW-0275">Fatty acid biosynthesis</keyword>
<reference evidence="12" key="1">
    <citation type="submission" date="2014-11" db="EMBL/GenBank/DDBJ databases">
        <title>Genetic blueprint of the zoonotic pathogen Toxocara canis.</title>
        <authorList>
            <person name="Zhu X.-Q."/>
            <person name="Korhonen P.K."/>
            <person name="Cai H."/>
            <person name="Young N.D."/>
            <person name="Nejsum P."/>
            <person name="von Samson-Himmelstjerna G."/>
            <person name="Boag P.R."/>
            <person name="Tan P."/>
            <person name="Li Q."/>
            <person name="Min J."/>
            <person name="Yang Y."/>
            <person name="Wang X."/>
            <person name="Fang X."/>
            <person name="Hall R.S."/>
            <person name="Hofmann A."/>
            <person name="Sternberg P.W."/>
            <person name="Jex A.R."/>
            <person name="Gasser R.B."/>
        </authorList>
    </citation>
    <scope>NUCLEOTIDE SEQUENCE [LARGE SCALE GENOMIC DNA]</scope>
    <source>
        <strain evidence="12">PN_DK_2014</strain>
    </source>
</reference>
<feature type="transmembrane region" description="Helical" evidence="11">
    <location>
        <begin position="178"/>
        <end position="196"/>
    </location>
</feature>
<dbReference type="OrthoDB" id="10259681at2759"/>
<keyword evidence="8 11" id="KW-0443">Lipid metabolism</keyword>
<dbReference type="AlphaFoldDB" id="A0A0B2V442"/>
<keyword evidence="9 11" id="KW-0472">Membrane</keyword>
<dbReference type="GO" id="GO:0030148">
    <property type="term" value="P:sphingolipid biosynthetic process"/>
    <property type="evidence" value="ECO:0007669"/>
    <property type="project" value="TreeGrafter"/>
</dbReference>
<dbReference type="PANTHER" id="PTHR11157">
    <property type="entry name" value="FATTY ACID ACYL TRANSFERASE-RELATED"/>
    <property type="match status" value="1"/>
</dbReference>
<evidence type="ECO:0000256" key="4">
    <source>
        <dbReference type="ARBA" id="ARBA00022679"/>
    </source>
</evidence>
<feature type="transmembrane region" description="Helical" evidence="11">
    <location>
        <begin position="76"/>
        <end position="93"/>
    </location>
</feature>
<dbReference type="InterPro" id="IPR002076">
    <property type="entry name" value="ELO_fam"/>
</dbReference>
<sequence>MIHRLFYFQNKSSLEVDFQNTHIFAFETMKPPDNKIIPYLQQTWWYSLILSILYLVSVATIVSIMRKRAAFGLRRALLCWNVALAAFSLFGFVRTSDEFFSVLLKYGYYQSVCYSYKPDGVTSYWSLMFLISKAVELGDTFFIVLRKRPLIFLHYYHHIAVLIYTAHSGAEHTGSGRWFIWMNYLVHSVMYSYYAIVASGRRPPKRFAITVTSFQITQMIVGLIVCASVIFYKSRRECQQSSPNVALCLLIYASFAILFVRFFRKAYIRSDTKKSL</sequence>
<dbReference type="GO" id="GO:0019367">
    <property type="term" value="P:fatty acid elongation, saturated fatty acid"/>
    <property type="evidence" value="ECO:0007669"/>
    <property type="project" value="TreeGrafter"/>
</dbReference>
<keyword evidence="4 11" id="KW-0808">Transferase</keyword>
<evidence type="ECO:0000256" key="8">
    <source>
        <dbReference type="ARBA" id="ARBA00023098"/>
    </source>
</evidence>
<dbReference type="STRING" id="6265.A0A0B2V442"/>
<protein>
    <recommendedName>
        <fullName evidence="11">Elongation of very long chain fatty acids protein</fullName>
        <ecNumber evidence="11">2.3.1.199</ecNumber>
    </recommendedName>
    <alternativeName>
        <fullName evidence="11">Very-long-chain 3-oxoacyl-CoA synthase</fullName>
    </alternativeName>
</protein>
<dbReference type="GO" id="GO:0009922">
    <property type="term" value="F:fatty acid elongase activity"/>
    <property type="evidence" value="ECO:0007669"/>
    <property type="project" value="UniProtKB-EC"/>
</dbReference>
<name>A0A0B2V442_TOXCA</name>
<dbReference type="GO" id="GO:0005789">
    <property type="term" value="C:endoplasmic reticulum membrane"/>
    <property type="evidence" value="ECO:0007669"/>
    <property type="project" value="TreeGrafter"/>
</dbReference>
<accession>A0A0B2V442</accession>
<evidence type="ECO:0000256" key="10">
    <source>
        <dbReference type="ARBA" id="ARBA00023160"/>
    </source>
</evidence>
<evidence type="ECO:0000256" key="6">
    <source>
        <dbReference type="ARBA" id="ARBA00022832"/>
    </source>
</evidence>
<evidence type="ECO:0000256" key="7">
    <source>
        <dbReference type="ARBA" id="ARBA00022989"/>
    </source>
</evidence>
<proteinExistence type="inferred from homology"/>
<dbReference type="InterPro" id="IPR030457">
    <property type="entry name" value="ELO_CS"/>
</dbReference>
<gene>
    <name evidence="12" type="primary">elo-4</name>
    <name evidence="12" type="ORF">Tcan_05232</name>
</gene>